<sequence>MPPTLRRSAVPDPQQPFRQQFINPKGSPGSSSRLRGCGPVNGHLSEASLAPDLQTHFPSRSAGRGAPSDDGERLCFYNSRPRQSHRSDQLLEAWPNGPKGADESWPGGGMPRYGSRSRGGRGEGCLVAWPQGIGRKKRGVEEEEGEGGDEEEEERRVEDDDEGEVEREAWRLASRGYFSGTPEMSDLEEHLGVRLDRHLPGEMYVYSSEVRLPAAERFSARPGRSPLTRQHRRAGLRQSLHHVETAHRRTRTSNGRQVWPFDTSEAELTEWQSDDAGAFERAFQQSRGLENGQTYCRGPEQRLEDARRSELRPKKSGIVDNQYERFRLVYVVIN</sequence>
<feature type="region of interest" description="Disordered" evidence="1">
    <location>
        <begin position="1"/>
        <end position="166"/>
    </location>
</feature>
<dbReference type="EMBL" id="CAAALY010000939">
    <property type="protein sequence ID" value="VEL07063.1"/>
    <property type="molecule type" value="Genomic_DNA"/>
</dbReference>
<accession>A0A448WAI0</accession>
<dbReference type="Proteomes" id="UP000784294">
    <property type="component" value="Unassembled WGS sequence"/>
</dbReference>
<gene>
    <name evidence="2" type="ORF">PXEA_LOCUS503</name>
</gene>
<evidence type="ECO:0000256" key="1">
    <source>
        <dbReference type="SAM" id="MobiDB-lite"/>
    </source>
</evidence>
<evidence type="ECO:0000313" key="2">
    <source>
        <dbReference type="EMBL" id="VEL07063.1"/>
    </source>
</evidence>
<dbReference type="AlphaFoldDB" id="A0A448WAI0"/>
<feature type="compositionally biased region" description="Acidic residues" evidence="1">
    <location>
        <begin position="141"/>
        <end position="165"/>
    </location>
</feature>
<protein>
    <submittedName>
        <fullName evidence="2">Uncharacterized protein</fullName>
    </submittedName>
</protein>
<comment type="caution">
    <text evidence="2">The sequence shown here is derived from an EMBL/GenBank/DDBJ whole genome shotgun (WGS) entry which is preliminary data.</text>
</comment>
<reference evidence="2" key="1">
    <citation type="submission" date="2018-11" db="EMBL/GenBank/DDBJ databases">
        <authorList>
            <consortium name="Pathogen Informatics"/>
        </authorList>
    </citation>
    <scope>NUCLEOTIDE SEQUENCE</scope>
</reference>
<feature type="compositionally biased region" description="Polar residues" evidence="1">
    <location>
        <begin position="16"/>
        <end position="33"/>
    </location>
</feature>
<organism evidence="2 3">
    <name type="scientific">Protopolystoma xenopodis</name>
    <dbReference type="NCBI Taxonomy" id="117903"/>
    <lineage>
        <taxon>Eukaryota</taxon>
        <taxon>Metazoa</taxon>
        <taxon>Spiralia</taxon>
        <taxon>Lophotrochozoa</taxon>
        <taxon>Platyhelminthes</taxon>
        <taxon>Monogenea</taxon>
        <taxon>Polyopisthocotylea</taxon>
        <taxon>Polystomatidea</taxon>
        <taxon>Polystomatidae</taxon>
        <taxon>Protopolystoma</taxon>
    </lineage>
</organism>
<proteinExistence type="predicted"/>
<name>A0A448WAI0_9PLAT</name>
<keyword evidence="3" id="KW-1185">Reference proteome</keyword>
<evidence type="ECO:0000313" key="3">
    <source>
        <dbReference type="Proteomes" id="UP000784294"/>
    </source>
</evidence>